<dbReference type="AlphaFoldDB" id="A0A8X8Z964"/>
<sequence length="121" mass="13393">MPAAVVPLYRGGPLEGVVVLDEAVVVEEVQDKSCSEVMLFNSNDHTSVTIELVGSVEFEHLGGGNDRIEVNGENKDRDRVDEKESLVLAEEERCDERERVHSTDSIFETEAKEALVHDVPT</sequence>
<evidence type="ECO:0000313" key="1">
    <source>
        <dbReference type="EMBL" id="KAG6396687.1"/>
    </source>
</evidence>
<reference evidence="1" key="1">
    <citation type="submission" date="2018-01" db="EMBL/GenBank/DDBJ databases">
        <authorList>
            <person name="Mao J.F."/>
        </authorList>
    </citation>
    <scope>NUCLEOTIDE SEQUENCE</scope>
    <source>
        <strain evidence="1">Huo1</strain>
        <tissue evidence="1">Leaf</tissue>
    </source>
</reference>
<dbReference type="EMBL" id="PNBA02000016">
    <property type="protein sequence ID" value="KAG6396687.1"/>
    <property type="molecule type" value="Genomic_DNA"/>
</dbReference>
<keyword evidence="2" id="KW-1185">Reference proteome</keyword>
<protein>
    <submittedName>
        <fullName evidence="1">Uncharacterized protein</fullName>
    </submittedName>
</protein>
<organism evidence="1">
    <name type="scientific">Salvia splendens</name>
    <name type="common">Scarlet sage</name>
    <dbReference type="NCBI Taxonomy" id="180675"/>
    <lineage>
        <taxon>Eukaryota</taxon>
        <taxon>Viridiplantae</taxon>
        <taxon>Streptophyta</taxon>
        <taxon>Embryophyta</taxon>
        <taxon>Tracheophyta</taxon>
        <taxon>Spermatophyta</taxon>
        <taxon>Magnoliopsida</taxon>
        <taxon>eudicotyledons</taxon>
        <taxon>Gunneridae</taxon>
        <taxon>Pentapetalae</taxon>
        <taxon>asterids</taxon>
        <taxon>lamiids</taxon>
        <taxon>Lamiales</taxon>
        <taxon>Lamiaceae</taxon>
        <taxon>Nepetoideae</taxon>
        <taxon>Mentheae</taxon>
        <taxon>Salviinae</taxon>
        <taxon>Salvia</taxon>
        <taxon>Salvia subgen. Calosphace</taxon>
        <taxon>core Calosphace</taxon>
    </lineage>
</organism>
<dbReference type="Proteomes" id="UP000298416">
    <property type="component" value="Unassembled WGS sequence"/>
</dbReference>
<evidence type="ECO:0000313" key="2">
    <source>
        <dbReference type="Proteomes" id="UP000298416"/>
    </source>
</evidence>
<gene>
    <name evidence="1" type="ORF">SASPL_142842</name>
</gene>
<comment type="caution">
    <text evidence="1">The sequence shown here is derived from an EMBL/GenBank/DDBJ whole genome shotgun (WGS) entry which is preliminary data.</text>
</comment>
<name>A0A8X8Z964_SALSN</name>
<reference evidence="1" key="2">
    <citation type="submission" date="2020-08" db="EMBL/GenBank/DDBJ databases">
        <title>Plant Genome Project.</title>
        <authorList>
            <person name="Zhang R.-G."/>
        </authorList>
    </citation>
    <scope>NUCLEOTIDE SEQUENCE</scope>
    <source>
        <strain evidence="1">Huo1</strain>
        <tissue evidence="1">Leaf</tissue>
    </source>
</reference>
<proteinExistence type="predicted"/>
<accession>A0A8X8Z964</accession>